<gene>
    <name evidence="2" type="ORF">QWZ10_19855</name>
</gene>
<accession>A0ABT8DDU1</accession>
<comment type="caution">
    <text evidence="2">The sequence shown here is derived from an EMBL/GenBank/DDBJ whole genome shotgun (WGS) entry which is preliminary data.</text>
</comment>
<feature type="domain" description="Bacteriophage/plasmid primase P4 C-terminal" evidence="1">
    <location>
        <begin position="3"/>
        <end position="165"/>
    </location>
</feature>
<dbReference type="Pfam" id="PF08706">
    <property type="entry name" value="D5_N"/>
    <property type="match status" value="1"/>
</dbReference>
<organism evidence="2 3">
    <name type="scientific">Paracoccus cavernae</name>
    <dbReference type="NCBI Taxonomy" id="1571207"/>
    <lineage>
        <taxon>Bacteria</taxon>
        <taxon>Pseudomonadati</taxon>
        <taxon>Pseudomonadota</taxon>
        <taxon>Alphaproteobacteria</taxon>
        <taxon>Rhodobacterales</taxon>
        <taxon>Paracoccaceae</taxon>
        <taxon>Paracoccus</taxon>
    </lineage>
</organism>
<keyword evidence="3" id="KW-1185">Reference proteome</keyword>
<dbReference type="RefSeq" id="WP_377786334.1">
    <property type="nucleotide sequence ID" value="NZ_JBHUOC010000001.1"/>
</dbReference>
<reference evidence="3" key="1">
    <citation type="journal article" date="2019" name="Int. J. Syst. Evol. Microbiol.">
        <title>The Global Catalogue of Microorganisms (GCM) 10K type strain sequencing project: providing services to taxonomists for standard genome sequencing and annotation.</title>
        <authorList>
            <consortium name="The Broad Institute Genomics Platform"/>
            <consortium name="The Broad Institute Genome Sequencing Center for Infectious Disease"/>
            <person name="Wu L."/>
            <person name="Ma J."/>
        </authorList>
    </citation>
    <scope>NUCLEOTIDE SEQUENCE [LARGE SCALE GENOMIC DNA]</scope>
    <source>
        <strain evidence="3">CECT 8482</strain>
    </source>
</reference>
<evidence type="ECO:0000313" key="2">
    <source>
        <dbReference type="EMBL" id="MDN3713424.1"/>
    </source>
</evidence>
<sequence>MIHFGDDILFVSQVGWFVWDGARWRKDDEISRDVSPLIRGRAQQMSALIEQEIDWLQPSPRDRQLINEERDLRKRRAEIEGIAGYADDESLMTELSNLASRLRSIDAALKSHKALIGRRLTHAKNAGNSGPMSNLISEARVMLARSVDQMDKGDLDVNTLTGVLRFERITGMASRRCPM</sequence>
<name>A0ABT8DDU1_9RHOB</name>
<dbReference type="Proteomes" id="UP001243846">
    <property type="component" value="Unassembled WGS sequence"/>
</dbReference>
<protein>
    <recommendedName>
        <fullName evidence="1">Bacteriophage/plasmid primase P4 C-terminal domain-containing protein</fullName>
    </recommendedName>
</protein>
<evidence type="ECO:0000259" key="1">
    <source>
        <dbReference type="Pfam" id="PF08706"/>
    </source>
</evidence>
<proteinExistence type="predicted"/>
<dbReference type="EMBL" id="JAUFRC010000001">
    <property type="protein sequence ID" value="MDN3713424.1"/>
    <property type="molecule type" value="Genomic_DNA"/>
</dbReference>
<dbReference type="InterPro" id="IPR014818">
    <property type="entry name" value="Phage/plasmid_primase_P4_C"/>
</dbReference>
<evidence type="ECO:0000313" key="3">
    <source>
        <dbReference type="Proteomes" id="UP001243846"/>
    </source>
</evidence>